<gene>
    <name evidence="4" type="ORF">BQ4739_LOCUS7496</name>
</gene>
<keyword evidence="2" id="KW-0472">Membrane</keyword>
<feature type="domain" description="Peptidase C14 caspase" evidence="3">
    <location>
        <begin position="214"/>
        <end position="557"/>
    </location>
</feature>
<comment type="similarity">
    <text evidence="1">Belongs to the peptidase C14B family.</text>
</comment>
<keyword evidence="5" id="KW-1185">Reference proteome</keyword>
<dbReference type="SUPFAM" id="SSF52129">
    <property type="entry name" value="Caspase-like"/>
    <property type="match status" value="1"/>
</dbReference>
<sequence>MAKRALLCGCNYPGSSHALNGCVNDVNAMYSMLTTHFGFAPENITKLIDTDPSGEQPTGANIKRHLTEMVAASQPGDVLFFHYSGHGTQVPSDHEEADAKDEALCPTDMNTITDDDLRTIFVNLADGVKLTVVADCCHSGTLLDQPEVQISVPKSVKLTVVADCCHSGTLLDQSEAQISGPKSDLQLLLPLPLPLLLLPLLLLLLLLLLPPGVKLTVVADCCHSGTLLDQPEVQINGPKSDDPAAPPQLVDTFTAAAGGADNRDVGCRALPVDAFVAALGEKLGVAVAPNQDGQQQQHANCRWVSKPARASTVVGCRASGGFPAGGPGEKLGVTVAPNQDVGCRALPVDSLLAALGEKLGVTVAPNQARAAMVAAFGSDASAKLGPLIQKFQGALDAAGGAEALAAQATAKLDELVPGAGGALGGLLGGVLGGGGGGSSGSRGIGSSLFSLALEMLGSADVAQQLPPAGAKPSPDAQLPPGRGLLITGCQAEETSADACPSGDASQAFGALTNALTTTVNQFKQAYPDQNISARTLVAHIRESLNAARFAQNPCLECDAANADAPFVLGA</sequence>
<dbReference type="InterPro" id="IPR029030">
    <property type="entry name" value="Caspase-like_dom_sf"/>
</dbReference>
<dbReference type="Pfam" id="PF00656">
    <property type="entry name" value="Peptidase_C14"/>
    <property type="match status" value="2"/>
</dbReference>
<keyword evidence="2" id="KW-0812">Transmembrane</keyword>
<dbReference type="Proteomes" id="UP000256970">
    <property type="component" value="Unassembled WGS sequence"/>
</dbReference>
<dbReference type="PANTHER" id="PTHR48104">
    <property type="entry name" value="METACASPASE-4"/>
    <property type="match status" value="1"/>
</dbReference>
<feature type="domain" description="Peptidase C14 caspase" evidence="3">
    <location>
        <begin position="3"/>
        <end position="168"/>
    </location>
</feature>
<dbReference type="GO" id="GO:0005737">
    <property type="term" value="C:cytoplasm"/>
    <property type="evidence" value="ECO:0007669"/>
    <property type="project" value="TreeGrafter"/>
</dbReference>
<evidence type="ECO:0000256" key="2">
    <source>
        <dbReference type="SAM" id="Phobius"/>
    </source>
</evidence>
<dbReference type="GO" id="GO:0004197">
    <property type="term" value="F:cysteine-type endopeptidase activity"/>
    <property type="evidence" value="ECO:0007669"/>
    <property type="project" value="InterPro"/>
</dbReference>
<feature type="transmembrane region" description="Helical" evidence="2">
    <location>
        <begin position="187"/>
        <end position="209"/>
    </location>
</feature>
<dbReference type="GO" id="GO:0006508">
    <property type="term" value="P:proteolysis"/>
    <property type="evidence" value="ECO:0007669"/>
    <property type="project" value="InterPro"/>
</dbReference>
<proteinExistence type="inferred from homology"/>
<dbReference type="EMBL" id="FNXT01000768">
    <property type="protein sequence ID" value="SZX67072.1"/>
    <property type="molecule type" value="Genomic_DNA"/>
</dbReference>
<keyword evidence="2" id="KW-1133">Transmembrane helix</keyword>
<reference evidence="4 5" key="1">
    <citation type="submission" date="2016-10" db="EMBL/GenBank/DDBJ databases">
        <authorList>
            <person name="Cai Z."/>
        </authorList>
    </citation>
    <scope>NUCLEOTIDE SEQUENCE [LARGE SCALE GENOMIC DNA]</scope>
</reference>
<dbReference type="InterPro" id="IPR011600">
    <property type="entry name" value="Pept_C14_caspase"/>
</dbReference>
<evidence type="ECO:0000256" key="1">
    <source>
        <dbReference type="ARBA" id="ARBA00009005"/>
    </source>
</evidence>
<name>A0A383VQN4_TETOB</name>
<dbReference type="Gene3D" id="3.40.50.12660">
    <property type="match status" value="4"/>
</dbReference>
<organism evidence="4 5">
    <name type="scientific">Tetradesmus obliquus</name>
    <name type="common">Green alga</name>
    <name type="synonym">Acutodesmus obliquus</name>
    <dbReference type="NCBI Taxonomy" id="3088"/>
    <lineage>
        <taxon>Eukaryota</taxon>
        <taxon>Viridiplantae</taxon>
        <taxon>Chlorophyta</taxon>
        <taxon>core chlorophytes</taxon>
        <taxon>Chlorophyceae</taxon>
        <taxon>CS clade</taxon>
        <taxon>Sphaeropleales</taxon>
        <taxon>Scenedesmaceae</taxon>
        <taxon>Tetradesmus</taxon>
    </lineage>
</organism>
<evidence type="ECO:0000313" key="5">
    <source>
        <dbReference type="Proteomes" id="UP000256970"/>
    </source>
</evidence>
<dbReference type="InterPro" id="IPR050452">
    <property type="entry name" value="Metacaspase"/>
</dbReference>
<protein>
    <recommendedName>
        <fullName evidence="3">Peptidase C14 caspase domain-containing protein</fullName>
    </recommendedName>
</protein>
<accession>A0A383VQN4</accession>
<evidence type="ECO:0000313" key="4">
    <source>
        <dbReference type="EMBL" id="SZX67072.1"/>
    </source>
</evidence>
<dbReference type="PANTHER" id="PTHR48104:SF30">
    <property type="entry name" value="METACASPASE-1"/>
    <property type="match status" value="1"/>
</dbReference>
<dbReference type="AlphaFoldDB" id="A0A383VQN4"/>
<evidence type="ECO:0000259" key="3">
    <source>
        <dbReference type="Pfam" id="PF00656"/>
    </source>
</evidence>